<comment type="catalytic activity">
    <reaction evidence="1">
        <text>ATP + protein L-histidine = ADP + protein N-phospho-L-histidine.</text>
        <dbReference type="EC" id="2.7.13.3"/>
    </reaction>
</comment>
<dbReference type="Pfam" id="PF02518">
    <property type="entry name" value="HATPase_c"/>
    <property type="match status" value="1"/>
</dbReference>
<dbReference type="SUPFAM" id="SSF52172">
    <property type="entry name" value="CheY-like"/>
    <property type="match status" value="1"/>
</dbReference>
<sequence length="633" mass="71004">MGQDQMVNILMVDDRPENILALEAVLQQPHYRLVSATSGEEALKCVLKEEFAVILLDVQMPGMNGFETAKLIKARERSRHIPIIFITAIHQATEHVHHGYAVGANDYLFKPFHPDTLRLKVESFVKIHRDREILKQRTRELEEANKLLKRTSAELRRTEALARVIGETSRDTIVTYDDAGQILSVNRAVVEMFGYEQSALLGQPITTLVNVAGGEIGRTVESTAVRQDGMTFPVDMQVGEASLEGLQIYVCSIRDITERKQIEESRTQQYQVLEQLVVERTQDLYRSQERFRKIFQSSPSLIAIRSRKDHRYLDVNDYWVRVTGYRAEDVRGATADLLRLRAEGAEEQLEGDPEWQRSVRNARVSYLTRGDEVRQGLLSTEEIELHGEPCQLILITDITDRVMWEKEMARLERLNLIGEMGAGIAHEIRNPMTTVRGFLQMSKKNATHPLHEYIELMVSELDRANAIITEFLTLAKNKTTNRETTSLNAIIDAIFPLIQAEALLSDKDVQIELGNVPALELDEKEIRQVILNLALNGLEAMSAGGLLTIRTQVDGADVILEIHDQGPGIPPEMMEKIGTPFVTTKETGTGLGLAVCYSVAARHGAAIEVRTGETGTTFLVRFACAGAEQKSQG</sequence>
<keyword evidence="5" id="KW-0547">Nucleotide-binding</keyword>
<keyword evidence="10" id="KW-0175">Coiled coil</keyword>
<dbReference type="SUPFAM" id="SSF47384">
    <property type="entry name" value="Homodimeric domain of signal transducing histidine kinase"/>
    <property type="match status" value="1"/>
</dbReference>
<dbReference type="SMART" id="SM00388">
    <property type="entry name" value="HisKA"/>
    <property type="match status" value="1"/>
</dbReference>
<evidence type="ECO:0000256" key="3">
    <source>
        <dbReference type="ARBA" id="ARBA00022553"/>
    </source>
</evidence>
<evidence type="ECO:0000259" key="12">
    <source>
        <dbReference type="PROSITE" id="PS50110"/>
    </source>
</evidence>
<evidence type="ECO:0000256" key="8">
    <source>
        <dbReference type="ARBA" id="ARBA00023012"/>
    </source>
</evidence>
<evidence type="ECO:0000256" key="2">
    <source>
        <dbReference type="ARBA" id="ARBA00012438"/>
    </source>
</evidence>
<dbReference type="InterPro" id="IPR004358">
    <property type="entry name" value="Sig_transdc_His_kin-like_C"/>
</dbReference>
<keyword evidence="16" id="KW-1185">Reference proteome</keyword>
<name>A0A316DBV4_9BACL</name>
<keyword evidence="8" id="KW-0902">Two-component regulatory system</keyword>
<evidence type="ECO:0000256" key="9">
    <source>
        <dbReference type="PROSITE-ProRule" id="PRU00169"/>
    </source>
</evidence>
<keyword evidence="4" id="KW-0808">Transferase</keyword>
<dbReference type="PROSITE" id="PS50112">
    <property type="entry name" value="PAS"/>
    <property type="match status" value="1"/>
</dbReference>
<feature type="modified residue" description="4-aspartylphosphate" evidence="9">
    <location>
        <position position="57"/>
    </location>
</feature>
<feature type="coiled-coil region" evidence="10">
    <location>
        <begin position="131"/>
        <end position="161"/>
    </location>
</feature>
<reference evidence="15 16" key="1">
    <citation type="submission" date="2018-05" db="EMBL/GenBank/DDBJ databases">
        <title>Genomic Encyclopedia of Type Strains, Phase IV (KMG-IV): sequencing the most valuable type-strain genomes for metagenomic binning, comparative biology and taxonomic classification.</title>
        <authorList>
            <person name="Goeker M."/>
        </authorList>
    </citation>
    <scope>NUCLEOTIDE SEQUENCE [LARGE SCALE GENOMIC DNA]</scope>
    <source>
        <strain evidence="15 16">DSM 18773</strain>
    </source>
</reference>
<feature type="domain" description="Histidine kinase" evidence="11">
    <location>
        <begin position="423"/>
        <end position="626"/>
    </location>
</feature>
<dbReference type="InterPro" id="IPR036097">
    <property type="entry name" value="HisK_dim/P_sf"/>
</dbReference>
<dbReference type="InterPro" id="IPR000700">
    <property type="entry name" value="PAS-assoc_C"/>
</dbReference>
<dbReference type="Gene3D" id="1.10.287.130">
    <property type="match status" value="1"/>
</dbReference>
<feature type="domain" description="PAC" evidence="14">
    <location>
        <begin position="218"/>
        <end position="268"/>
    </location>
</feature>
<dbReference type="CDD" id="cd00130">
    <property type="entry name" value="PAS"/>
    <property type="match status" value="1"/>
</dbReference>
<dbReference type="PRINTS" id="PR00344">
    <property type="entry name" value="BCTRLSENSOR"/>
</dbReference>
<keyword evidence="7" id="KW-0067">ATP-binding</keyword>
<proteinExistence type="predicted"/>
<dbReference type="Pfam" id="PF00072">
    <property type="entry name" value="Response_reg"/>
    <property type="match status" value="1"/>
</dbReference>
<evidence type="ECO:0000256" key="5">
    <source>
        <dbReference type="ARBA" id="ARBA00022741"/>
    </source>
</evidence>
<keyword evidence="6" id="KW-0418">Kinase</keyword>
<organism evidence="15 16">
    <name type="scientific">Tumebacillus permanentifrigoris</name>
    <dbReference type="NCBI Taxonomy" id="378543"/>
    <lineage>
        <taxon>Bacteria</taxon>
        <taxon>Bacillati</taxon>
        <taxon>Bacillota</taxon>
        <taxon>Bacilli</taxon>
        <taxon>Bacillales</taxon>
        <taxon>Alicyclobacillaceae</taxon>
        <taxon>Tumebacillus</taxon>
    </lineage>
</organism>
<dbReference type="PROSITE" id="PS50109">
    <property type="entry name" value="HIS_KIN"/>
    <property type="match status" value="1"/>
</dbReference>
<dbReference type="Gene3D" id="3.30.450.20">
    <property type="entry name" value="PAS domain"/>
    <property type="match status" value="2"/>
</dbReference>
<evidence type="ECO:0000256" key="1">
    <source>
        <dbReference type="ARBA" id="ARBA00000085"/>
    </source>
</evidence>
<dbReference type="NCBIfam" id="TIGR00229">
    <property type="entry name" value="sensory_box"/>
    <property type="match status" value="2"/>
</dbReference>
<evidence type="ECO:0000259" key="11">
    <source>
        <dbReference type="PROSITE" id="PS50109"/>
    </source>
</evidence>
<dbReference type="AlphaFoldDB" id="A0A316DBV4"/>
<dbReference type="InterPro" id="IPR001789">
    <property type="entry name" value="Sig_transdc_resp-reg_receiver"/>
</dbReference>
<dbReference type="SUPFAM" id="SSF55874">
    <property type="entry name" value="ATPase domain of HSP90 chaperone/DNA topoisomerase II/histidine kinase"/>
    <property type="match status" value="1"/>
</dbReference>
<dbReference type="PANTHER" id="PTHR43065:SF46">
    <property type="entry name" value="C4-DICARBOXYLATE TRANSPORT SENSOR PROTEIN DCTB"/>
    <property type="match status" value="1"/>
</dbReference>
<dbReference type="PANTHER" id="PTHR43065">
    <property type="entry name" value="SENSOR HISTIDINE KINASE"/>
    <property type="match status" value="1"/>
</dbReference>
<feature type="domain" description="Response regulatory" evidence="12">
    <location>
        <begin position="8"/>
        <end position="125"/>
    </location>
</feature>
<dbReference type="InterPro" id="IPR005467">
    <property type="entry name" value="His_kinase_dom"/>
</dbReference>
<dbReference type="CDD" id="cd00082">
    <property type="entry name" value="HisKA"/>
    <property type="match status" value="1"/>
</dbReference>
<dbReference type="PROSITE" id="PS50113">
    <property type="entry name" value="PAC"/>
    <property type="match status" value="1"/>
</dbReference>
<dbReference type="InterPro" id="IPR003594">
    <property type="entry name" value="HATPase_dom"/>
</dbReference>
<dbReference type="Gene3D" id="3.40.50.2300">
    <property type="match status" value="1"/>
</dbReference>
<dbReference type="Gene3D" id="3.30.565.10">
    <property type="entry name" value="Histidine kinase-like ATPase, C-terminal domain"/>
    <property type="match status" value="1"/>
</dbReference>
<gene>
    <name evidence="15" type="ORF">C7459_105257</name>
</gene>
<protein>
    <recommendedName>
        <fullName evidence="2">histidine kinase</fullName>
        <ecNumber evidence="2">2.7.13.3</ecNumber>
    </recommendedName>
</protein>
<comment type="caution">
    <text evidence="15">The sequence shown here is derived from an EMBL/GenBank/DDBJ whole genome shotgun (WGS) entry which is preliminary data.</text>
</comment>
<dbReference type="Proteomes" id="UP000245634">
    <property type="component" value="Unassembled WGS sequence"/>
</dbReference>
<dbReference type="InterPro" id="IPR036890">
    <property type="entry name" value="HATPase_C_sf"/>
</dbReference>
<accession>A0A316DBV4</accession>
<dbReference type="SMART" id="SM00448">
    <property type="entry name" value="REC"/>
    <property type="match status" value="1"/>
</dbReference>
<dbReference type="InterPro" id="IPR003661">
    <property type="entry name" value="HisK_dim/P_dom"/>
</dbReference>
<dbReference type="SMART" id="SM00387">
    <property type="entry name" value="HATPase_c"/>
    <property type="match status" value="1"/>
</dbReference>
<dbReference type="EC" id="2.7.13.3" evidence="2"/>
<evidence type="ECO:0000256" key="6">
    <source>
        <dbReference type="ARBA" id="ARBA00022777"/>
    </source>
</evidence>
<evidence type="ECO:0000259" key="14">
    <source>
        <dbReference type="PROSITE" id="PS50113"/>
    </source>
</evidence>
<evidence type="ECO:0000313" key="15">
    <source>
        <dbReference type="EMBL" id="PWK14490.1"/>
    </source>
</evidence>
<dbReference type="EMBL" id="QGGL01000005">
    <property type="protein sequence ID" value="PWK14490.1"/>
    <property type="molecule type" value="Genomic_DNA"/>
</dbReference>
<evidence type="ECO:0000313" key="16">
    <source>
        <dbReference type="Proteomes" id="UP000245634"/>
    </source>
</evidence>
<evidence type="ECO:0000256" key="7">
    <source>
        <dbReference type="ARBA" id="ARBA00022840"/>
    </source>
</evidence>
<dbReference type="InterPro" id="IPR035965">
    <property type="entry name" value="PAS-like_dom_sf"/>
</dbReference>
<dbReference type="SUPFAM" id="SSF55785">
    <property type="entry name" value="PYP-like sensor domain (PAS domain)"/>
    <property type="match status" value="2"/>
</dbReference>
<dbReference type="InterPro" id="IPR011006">
    <property type="entry name" value="CheY-like_superfamily"/>
</dbReference>
<dbReference type="Pfam" id="PF13426">
    <property type="entry name" value="PAS_9"/>
    <property type="match status" value="1"/>
</dbReference>
<dbReference type="PROSITE" id="PS50110">
    <property type="entry name" value="RESPONSE_REGULATORY"/>
    <property type="match status" value="1"/>
</dbReference>
<keyword evidence="3 9" id="KW-0597">Phosphoprotein</keyword>
<dbReference type="InterPro" id="IPR000014">
    <property type="entry name" value="PAS"/>
</dbReference>
<evidence type="ECO:0000256" key="10">
    <source>
        <dbReference type="SAM" id="Coils"/>
    </source>
</evidence>
<dbReference type="SMART" id="SM00091">
    <property type="entry name" value="PAS"/>
    <property type="match status" value="2"/>
</dbReference>
<dbReference type="GO" id="GO:0005524">
    <property type="term" value="F:ATP binding"/>
    <property type="evidence" value="ECO:0007669"/>
    <property type="project" value="UniProtKB-KW"/>
</dbReference>
<dbReference type="Pfam" id="PF13188">
    <property type="entry name" value="PAS_8"/>
    <property type="match status" value="1"/>
</dbReference>
<feature type="domain" description="PAS" evidence="13">
    <location>
        <begin position="158"/>
        <end position="203"/>
    </location>
</feature>
<evidence type="ECO:0000259" key="13">
    <source>
        <dbReference type="PROSITE" id="PS50112"/>
    </source>
</evidence>
<dbReference type="GO" id="GO:0000155">
    <property type="term" value="F:phosphorelay sensor kinase activity"/>
    <property type="evidence" value="ECO:0007669"/>
    <property type="project" value="InterPro"/>
</dbReference>
<evidence type="ECO:0000256" key="4">
    <source>
        <dbReference type="ARBA" id="ARBA00022679"/>
    </source>
</evidence>
<dbReference type="Pfam" id="PF00512">
    <property type="entry name" value="HisKA"/>
    <property type="match status" value="1"/>
</dbReference>